<comment type="caution">
    <text evidence="5">The sequence shown here is derived from an EMBL/GenBank/DDBJ whole genome shotgun (WGS) entry which is preliminary data.</text>
</comment>
<dbReference type="Proteomes" id="UP000797356">
    <property type="component" value="Chromosome 6"/>
</dbReference>
<reference evidence="5" key="2">
    <citation type="submission" date="2019-07" db="EMBL/GenBank/DDBJ databases">
        <authorList>
            <person name="Yang Y."/>
            <person name="Bocs S."/>
            <person name="Baudouin L."/>
        </authorList>
    </citation>
    <scope>NUCLEOTIDE SEQUENCE</scope>
    <source>
        <tissue evidence="5">Spear leaf of Hainan Tall coconut</tissue>
    </source>
</reference>
<accession>A0A8K0I9K3</accession>
<evidence type="ECO:0000259" key="4">
    <source>
        <dbReference type="Pfam" id="PF25879"/>
    </source>
</evidence>
<dbReference type="InterPro" id="IPR058719">
    <property type="entry name" value="WHD_LYAR"/>
</dbReference>
<evidence type="ECO:0000313" key="5">
    <source>
        <dbReference type="EMBL" id="KAG1346318.1"/>
    </source>
</evidence>
<keyword evidence="2" id="KW-0539">Nucleus</keyword>
<keyword evidence="6" id="KW-1185">Reference proteome</keyword>
<dbReference type="OrthoDB" id="21474at2759"/>
<name>A0A8K0I9K3_COCNU</name>
<feature type="region of interest" description="Disordered" evidence="3">
    <location>
        <begin position="71"/>
        <end position="100"/>
    </location>
</feature>
<feature type="compositionally biased region" description="Basic and acidic residues" evidence="3">
    <location>
        <begin position="11"/>
        <end position="23"/>
    </location>
</feature>
<evidence type="ECO:0000256" key="2">
    <source>
        <dbReference type="ARBA" id="ARBA00023242"/>
    </source>
</evidence>
<protein>
    <submittedName>
        <fullName evidence="5">Putative UBP1-associated protein</fullName>
    </submittedName>
</protein>
<dbReference type="Pfam" id="PF25879">
    <property type="entry name" value="WHD_LYAR"/>
    <property type="match status" value="1"/>
</dbReference>
<evidence type="ECO:0000256" key="1">
    <source>
        <dbReference type="ARBA" id="ARBA00004123"/>
    </source>
</evidence>
<evidence type="ECO:0000256" key="3">
    <source>
        <dbReference type="SAM" id="MobiDB-lite"/>
    </source>
</evidence>
<evidence type="ECO:0000313" key="6">
    <source>
        <dbReference type="Proteomes" id="UP000797356"/>
    </source>
</evidence>
<proteinExistence type="predicted"/>
<reference evidence="5" key="1">
    <citation type="journal article" date="2017" name="Gigascience">
        <title>The genome draft of coconut (Cocos nucifera).</title>
        <authorList>
            <person name="Xiao Y."/>
            <person name="Xu P."/>
            <person name="Fan H."/>
            <person name="Baudouin L."/>
            <person name="Xia W."/>
            <person name="Bocs S."/>
            <person name="Xu J."/>
            <person name="Li Q."/>
            <person name="Guo A."/>
            <person name="Zhou L."/>
            <person name="Li J."/>
            <person name="Wu Y."/>
            <person name="Ma Z."/>
            <person name="Armero A."/>
            <person name="Issali A.E."/>
            <person name="Liu N."/>
            <person name="Peng M."/>
            <person name="Yang Y."/>
        </authorList>
    </citation>
    <scope>NUCLEOTIDE SEQUENCE</scope>
    <source>
        <tissue evidence="5">Spear leaf of Hainan Tall coconut</tissue>
    </source>
</reference>
<dbReference type="AlphaFoldDB" id="A0A8K0I9K3"/>
<gene>
    <name evidence="5" type="ORF">COCNU_06G001470</name>
</gene>
<sequence>MVESVKANGFKKADESKERDTLKDTGALVTGGEKESMTGKKRKVDASCEGLAKTTEDKNVCNLSNGEVLQTEKEDGQQCQPKKKKHANAPSNRKQPEDEQRLMNFVVSFGTVSSANPPYFCVFNSHPWFANAGERLRVRSLICFEMRFSFSIPEIIIFINPDGVMKIRKLQKLVIKALKESGISEDEAQLRDTLMGKIDSSSRFVIEDKHIRLVARTQAS</sequence>
<organism evidence="5 6">
    <name type="scientific">Cocos nucifera</name>
    <name type="common">Coconut palm</name>
    <dbReference type="NCBI Taxonomy" id="13894"/>
    <lineage>
        <taxon>Eukaryota</taxon>
        <taxon>Viridiplantae</taxon>
        <taxon>Streptophyta</taxon>
        <taxon>Embryophyta</taxon>
        <taxon>Tracheophyta</taxon>
        <taxon>Spermatophyta</taxon>
        <taxon>Magnoliopsida</taxon>
        <taxon>Liliopsida</taxon>
        <taxon>Arecaceae</taxon>
        <taxon>Arecoideae</taxon>
        <taxon>Cocoseae</taxon>
        <taxon>Attaleinae</taxon>
        <taxon>Cocos</taxon>
    </lineage>
</organism>
<feature type="domain" description="Cell growth-regulating nucleolar protein-like winged helix" evidence="4">
    <location>
        <begin position="160"/>
        <end position="216"/>
    </location>
</feature>
<dbReference type="EMBL" id="CM017877">
    <property type="protein sequence ID" value="KAG1346318.1"/>
    <property type="molecule type" value="Genomic_DNA"/>
</dbReference>
<comment type="subcellular location">
    <subcellularLocation>
        <location evidence="1">Nucleus</location>
    </subcellularLocation>
</comment>
<feature type="region of interest" description="Disordered" evidence="3">
    <location>
        <begin position="1"/>
        <end position="47"/>
    </location>
</feature>